<evidence type="ECO:0000256" key="1">
    <source>
        <dbReference type="ARBA" id="ARBA00023002"/>
    </source>
</evidence>
<dbReference type="Pfam" id="PF02826">
    <property type="entry name" value="2-Hacid_dh_C"/>
    <property type="match status" value="1"/>
</dbReference>
<dbReference type="SUPFAM" id="SSF51735">
    <property type="entry name" value="NAD(P)-binding Rossmann-fold domains"/>
    <property type="match status" value="1"/>
</dbReference>
<dbReference type="InterPro" id="IPR050223">
    <property type="entry name" value="D-isomer_2-hydroxyacid_DH"/>
</dbReference>
<organism evidence="4 5">
    <name type="scientific">Fuscovulum blasticum DSM 2131</name>
    <dbReference type="NCBI Taxonomy" id="1188250"/>
    <lineage>
        <taxon>Bacteria</taxon>
        <taxon>Pseudomonadati</taxon>
        <taxon>Pseudomonadota</taxon>
        <taxon>Alphaproteobacteria</taxon>
        <taxon>Rhodobacterales</taxon>
        <taxon>Paracoccaceae</taxon>
        <taxon>Pseudogemmobacter</taxon>
    </lineage>
</organism>
<proteinExistence type="predicted"/>
<dbReference type="RefSeq" id="WP_107674727.1">
    <property type="nucleotide sequence ID" value="NZ_PZKE01000030.1"/>
</dbReference>
<dbReference type="InterPro" id="IPR036291">
    <property type="entry name" value="NAD(P)-bd_dom_sf"/>
</dbReference>
<keyword evidence="2" id="KW-0520">NAD</keyword>
<dbReference type="GO" id="GO:0016618">
    <property type="term" value="F:hydroxypyruvate reductase [NAD(P)H] activity"/>
    <property type="evidence" value="ECO:0007669"/>
    <property type="project" value="TreeGrafter"/>
</dbReference>
<dbReference type="CDD" id="cd12167">
    <property type="entry name" value="2-Hacid_dh_8"/>
    <property type="match status" value="1"/>
</dbReference>
<dbReference type="SUPFAM" id="SSF52283">
    <property type="entry name" value="Formate/glycerate dehydrogenase catalytic domain-like"/>
    <property type="match status" value="1"/>
</dbReference>
<name>A0A2T4J4A6_FUSBL</name>
<keyword evidence="5" id="KW-1185">Reference proteome</keyword>
<keyword evidence="1" id="KW-0560">Oxidoreductase</keyword>
<evidence type="ECO:0000313" key="5">
    <source>
        <dbReference type="Proteomes" id="UP000241362"/>
    </source>
</evidence>
<protein>
    <submittedName>
        <fullName evidence="4">Hydroxyacid dehydrogenase</fullName>
    </submittedName>
</protein>
<dbReference type="EMBL" id="PZKE01000030">
    <property type="protein sequence ID" value="PTE12739.1"/>
    <property type="molecule type" value="Genomic_DNA"/>
</dbReference>
<dbReference type="GO" id="GO:0030267">
    <property type="term" value="F:glyoxylate reductase (NADPH) activity"/>
    <property type="evidence" value="ECO:0007669"/>
    <property type="project" value="TreeGrafter"/>
</dbReference>
<dbReference type="Gene3D" id="3.40.50.720">
    <property type="entry name" value="NAD(P)-binding Rossmann-like Domain"/>
    <property type="match status" value="2"/>
</dbReference>
<accession>A0A2T4J4A6</accession>
<dbReference type="PANTHER" id="PTHR10996">
    <property type="entry name" value="2-HYDROXYACID DEHYDROGENASE-RELATED"/>
    <property type="match status" value="1"/>
</dbReference>
<comment type="caution">
    <text evidence="4">The sequence shown here is derived from an EMBL/GenBank/DDBJ whole genome shotgun (WGS) entry which is preliminary data.</text>
</comment>
<evidence type="ECO:0000313" key="4">
    <source>
        <dbReference type="EMBL" id="PTE12739.1"/>
    </source>
</evidence>
<dbReference type="Proteomes" id="UP000241362">
    <property type="component" value="Unassembled WGS sequence"/>
</dbReference>
<dbReference type="GO" id="GO:0051287">
    <property type="term" value="F:NAD binding"/>
    <property type="evidence" value="ECO:0007669"/>
    <property type="project" value="InterPro"/>
</dbReference>
<dbReference type="GO" id="GO:0005829">
    <property type="term" value="C:cytosol"/>
    <property type="evidence" value="ECO:0007669"/>
    <property type="project" value="TreeGrafter"/>
</dbReference>
<dbReference type="InterPro" id="IPR006140">
    <property type="entry name" value="D-isomer_DH_NAD-bd"/>
</dbReference>
<dbReference type="AlphaFoldDB" id="A0A2T4J4A6"/>
<gene>
    <name evidence="4" type="ORF">C5F44_16840</name>
</gene>
<dbReference type="PANTHER" id="PTHR10996:SF178">
    <property type="entry name" value="2-HYDROXYACID DEHYDROGENASE YGL185C-RELATED"/>
    <property type="match status" value="1"/>
</dbReference>
<evidence type="ECO:0000259" key="3">
    <source>
        <dbReference type="Pfam" id="PF02826"/>
    </source>
</evidence>
<reference evidence="4 5" key="1">
    <citation type="submission" date="2018-03" db="EMBL/GenBank/DDBJ databases">
        <title>Rhodobacter blasticus.</title>
        <authorList>
            <person name="Meyer T.E."/>
            <person name="Miller S."/>
            <person name="Lodha T."/>
            <person name="Gandham S."/>
            <person name="Chintalapati S."/>
            <person name="Chintalapati V.R."/>
        </authorList>
    </citation>
    <scope>NUCLEOTIDE SEQUENCE [LARGE SCALE GENOMIC DNA]</scope>
    <source>
        <strain evidence="4 5">DSM 2131</strain>
    </source>
</reference>
<feature type="domain" description="D-isomer specific 2-hydroxyacid dehydrogenase NAD-binding" evidence="3">
    <location>
        <begin position="117"/>
        <end position="293"/>
    </location>
</feature>
<sequence length="342" mass="37084">MTDSRPLVISCPLPRTLDLIFTPQRLAGLRARYRLVETVDEELAALPPEVLAEARYIIGQPPLSEATLAAMTGLRCIFNVESNLLPNMPYDAAFARGIHVVTTGAVFAEPVAEIGLGFALSLLRNIHGAEADFRAGRELWGGDGNAQARLLTGAEVSIIGFGDLGRALARVLAGFRPRLSIHDPWLPEARIREARARPVDLPTALREAEVVFVTAAVTSENRGFLGAEAFATLRPGAAFILLSRADVVDFDALLEAVASGRIVAATDVWPEEPLPRDHRARALPGLLKSAHRAGALDVAFQRMGEMVLADMDLIDRGLPPNLCKRAERETVARMRSRPVSRN</sequence>
<evidence type="ECO:0000256" key="2">
    <source>
        <dbReference type="ARBA" id="ARBA00023027"/>
    </source>
</evidence>